<dbReference type="GO" id="GO:0004180">
    <property type="term" value="F:carboxypeptidase activity"/>
    <property type="evidence" value="ECO:0007669"/>
    <property type="project" value="UniProtKB-KW"/>
</dbReference>
<reference evidence="1" key="1">
    <citation type="journal article" date="2015" name="Genome Announc.">
        <title>Draft Genome Sequence of Bacteroidales Strain TBC1, a Novel Isolate from a Methanogenic Wastewater Treatment System.</title>
        <authorList>
            <person name="Tourlousse D.M."/>
            <person name="Matsuura N."/>
            <person name="Sun L."/>
            <person name="Toyonaga M."/>
            <person name="Kuroda K."/>
            <person name="Ohashi A."/>
            <person name="Cruz R."/>
            <person name="Yamaguchi T."/>
            <person name="Sekiguchi Y."/>
        </authorList>
    </citation>
    <scope>NUCLEOTIDE SEQUENCE [LARGE SCALE GENOMIC DNA]</scope>
    <source>
        <strain evidence="1">TBC1</strain>
    </source>
</reference>
<sequence length="117" mass="12393">MRKTDKFLRRLRITFLMFSAILLSGTIALGQVTTSSMSGKVSSSSGETLPGATVIATHTPSGTNYGTISNAEGRFNLNGMRVGGPYTVEVTFIGYGAFTQSNITLSLGENSLVSTKF</sequence>
<keyword evidence="1" id="KW-0121">Carboxypeptidase</keyword>
<dbReference type="STRING" id="1678841.TBC1_111319"/>
<dbReference type="AlphaFoldDB" id="A0A0S7C204"/>
<evidence type="ECO:0000313" key="2">
    <source>
        <dbReference type="Proteomes" id="UP000053091"/>
    </source>
</evidence>
<dbReference type="InterPro" id="IPR008969">
    <property type="entry name" value="CarboxyPept-like_regulatory"/>
</dbReference>
<dbReference type="Pfam" id="PF13620">
    <property type="entry name" value="CarboxypepD_reg"/>
    <property type="match status" value="1"/>
</dbReference>
<dbReference type="SUPFAM" id="SSF49464">
    <property type="entry name" value="Carboxypeptidase regulatory domain-like"/>
    <property type="match status" value="1"/>
</dbReference>
<gene>
    <name evidence="1" type="ORF">TBC1_111319</name>
</gene>
<evidence type="ECO:0000313" key="1">
    <source>
        <dbReference type="EMBL" id="GAP43177.1"/>
    </source>
</evidence>
<dbReference type="RefSeq" id="WP_062039987.1">
    <property type="nucleotide sequence ID" value="NZ_DF968182.1"/>
</dbReference>
<accession>A0A0S7C204</accession>
<keyword evidence="2" id="KW-1185">Reference proteome</keyword>
<dbReference type="PATRIC" id="fig|1678841.3.peg.1494"/>
<name>A0A0S7C204_9BACT</name>
<organism evidence="1">
    <name type="scientific">Lentimicrobium saccharophilum</name>
    <dbReference type="NCBI Taxonomy" id="1678841"/>
    <lineage>
        <taxon>Bacteria</taxon>
        <taxon>Pseudomonadati</taxon>
        <taxon>Bacteroidota</taxon>
        <taxon>Bacteroidia</taxon>
        <taxon>Bacteroidales</taxon>
        <taxon>Lentimicrobiaceae</taxon>
        <taxon>Lentimicrobium</taxon>
    </lineage>
</organism>
<keyword evidence="1" id="KW-0645">Protease</keyword>
<keyword evidence="1" id="KW-0378">Hydrolase</keyword>
<proteinExistence type="predicted"/>
<dbReference type="Proteomes" id="UP000053091">
    <property type="component" value="Unassembled WGS sequence"/>
</dbReference>
<dbReference type="EMBL" id="DF968182">
    <property type="protein sequence ID" value="GAP43177.1"/>
    <property type="molecule type" value="Genomic_DNA"/>
</dbReference>
<dbReference type="Gene3D" id="2.60.40.1120">
    <property type="entry name" value="Carboxypeptidase-like, regulatory domain"/>
    <property type="match status" value="1"/>
</dbReference>
<protein>
    <submittedName>
        <fullName evidence="1">Protein containing carboxypeptidase regulatory-like domain</fullName>
    </submittedName>
</protein>